<feature type="transmembrane region" description="Helical" evidence="1">
    <location>
        <begin position="59"/>
        <end position="76"/>
    </location>
</feature>
<reference evidence="2 3" key="1">
    <citation type="submission" date="2018-06" db="EMBL/GenBank/DDBJ databases">
        <authorList>
            <consortium name="Pathogen Informatics"/>
            <person name="Doyle S."/>
        </authorList>
    </citation>
    <scope>NUCLEOTIDE SEQUENCE [LARGE SCALE GENOMIC DNA]</scope>
    <source>
        <strain evidence="2 3">NCTC11088</strain>
    </source>
</reference>
<evidence type="ECO:0000313" key="2">
    <source>
        <dbReference type="EMBL" id="SUB75834.1"/>
    </source>
</evidence>
<keyword evidence="1" id="KW-0812">Transmembrane</keyword>
<feature type="transmembrane region" description="Helical" evidence="1">
    <location>
        <begin position="29"/>
        <end position="47"/>
    </location>
</feature>
<feature type="transmembrane region" description="Helical" evidence="1">
    <location>
        <begin position="82"/>
        <end position="105"/>
    </location>
</feature>
<accession>A0A379DD16</accession>
<dbReference type="Pfam" id="PF20040">
    <property type="entry name" value="DUF6442"/>
    <property type="match status" value="1"/>
</dbReference>
<dbReference type="EMBL" id="UGTH01000001">
    <property type="protein sequence ID" value="SUB75834.1"/>
    <property type="molecule type" value="Genomic_DNA"/>
</dbReference>
<evidence type="ECO:0000256" key="1">
    <source>
        <dbReference type="SAM" id="Phobius"/>
    </source>
</evidence>
<dbReference type="Proteomes" id="UP000254777">
    <property type="component" value="Unassembled WGS sequence"/>
</dbReference>
<protein>
    <submittedName>
        <fullName evidence="2">Uncharacterized protein</fullName>
    </submittedName>
</protein>
<gene>
    <name evidence="2" type="ORF">NCTC11088_01638</name>
</gene>
<proteinExistence type="predicted"/>
<dbReference type="AlphaFoldDB" id="A0A379DD16"/>
<keyword evidence="1" id="KW-1133">Transmembrane helix</keyword>
<name>A0A379DD16_9FIRM</name>
<sequence>MLKEEILKKSRDENFDEAKESYSMQGLKIGFNLMSLVFVLIYVSCAIRGKDVVWRESILGMYLIFVSSQGYTLYRFNRQKFYLFQFLVALMPAVILILATLYWIWLK</sequence>
<keyword evidence="1" id="KW-0472">Membrane</keyword>
<dbReference type="InterPro" id="IPR045620">
    <property type="entry name" value="DUF6442"/>
</dbReference>
<organism evidence="2 3">
    <name type="scientific">Peptoniphilus indolicus</name>
    <dbReference type="NCBI Taxonomy" id="33030"/>
    <lineage>
        <taxon>Bacteria</taxon>
        <taxon>Bacillati</taxon>
        <taxon>Bacillota</taxon>
        <taxon>Tissierellia</taxon>
        <taxon>Tissierellales</taxon>
        <taxon>Peptoniphilaceae</taxon>
        <taxon>Peptoniphilus</taxon>
    </lineage>
</organism>
<evidence type="ECO:0000313" key="3">
    <source>
        <dbReference type="Proteomes" id="UP000254777"/>
    </source>
</evidence>
<dbReference type="RefSeq" id="WP_004821184.1">
    <property type="nucleotide sequence ID" value="NZ_UGTH01000001.1"/>
</dbReference>